<dbReference type="RefSeq" id="XP_033602285.1">
    <property type="nucleotide sequence ID" value="XM_033743691.1"/>
</dbReference>
<proteinExistence type="predicted"/>
<dbReference type="Proteomes" id="UP000799437">
    <property type="component" value="Unassembled WGS sequence"/>
</dbReference>
<sequence length="153" mass="15774">MRTQFFVAALVASAASFVAAQDANCEAENIVEACLPSVQIRIDACDSQDWRCQCDTYQQLLTCYDNCPNDARKPSVQNQVTQFCAAASAYQPSSTVAPASSTPTPSAATSTTDEQPSETGSGAQETNSQGAAGVVAVPVGAVFGVLMGLAGLL</sequence>
<organism evidence="4 5">
    <name type="scientific">Pseudovirgaria hyperparasitica</name>
    <dbReference type="NCBI Taxonomy" id="470096"/>
    <lineage>
        <taxon>Eukaryota</taxon>
        <taxon>Fungi</taxon>
        <taxon>Dikarya</taxon>
        <taxon>Ascomycota</taxon>
        <taxon>Pezizomycotina</taxon>
        <taxon>Dothideomycetes</taxon>
        <taxon>Dothideomycetes incertae sedis</taxon>
        <taxon>Acrospermales</taxon>
        <taxon>Acrospermaceae</taxon>
        <taxon>Pseudovirgaria</taxon>
    </lineage>
</organism>
<evidence type="ECO:0008006" key="6">
    <source>
        <dbReference type="Google" id="ProtNLM"/>
    </source>
</evidence>
<feature type="compositionally biased region" description="Low complexity" evidence="1">
    <location>
        <begin position="92"/>
        <end position="112"/>
    </location>
</feature>
<evidence type="ECO:0000313" key="4">
    <source>
        <dbReference type="EMBL" id="KAF2759834.1"/>
    </source>
</evidence>
<keyword evidence="2" id="KW-1133">Transmembrane helix</keyword>
<feature type="transmembrane region" description="Helical" evidence="2">
    <location>
        <begin position="131"/>
        <end position="152"/>
    </location>
</feature>
<keyword evidence="2" id="KW-0812">Transmembrane</keyword>
<evidence type="ECO:0000256" key="2">
    <source>
        <dbReference type="SAM" id="Phobius"/>
    </source>
</evidence>
<dbReference type="GeneID" id="54484745"/>
<dbReference type="EMBL" id="ML996569">
    <property type="protein sequence ID" value="KAF2759834.1"/>
    <property type="molecule type" value="Genomic_DNA"/>
</dbReference>
<protein>
    <recommendedName>
        <fullName evidence="6">GPI anchored serine-threonine rich protein</fullName>
    </recommendedName>
</protein>
<keyword evidence="5" id="KW-1185">Reference proteome</keyword>
<dbReference type="AlphaFoldDB" id="A0A6A6WCQ5"/>
<name>A0A6A6WCQ5_9PEZI</name>
<keyword evidence="2" id="KW-0472">Membrane</keyword>
<dbReference type="OrthoDB" id="2507140at2759"/>
<keyword evidence="3" id="KW-0732">Signal</keyword>
<evidence type="ECO:0000256" key="1">
    <source>
        <dbReference type="SAM" id="MobiDB-lite"/>
    </source>
</evidence>
<gene>
    <name evidence="4" type="ORF">EJ05DRAFT_474889</name>
</gene>
<reference evidence="4" key="1">
    <citation type="journal article" date="2020" name="Stud. Mycol.">
        <title>101 Dothideomycetes genomes: a test case for predicting lifestyles and emergence of pathogens.</title>
        <authorList>
            <person name="Haridas S."/>
            <person name="Albert R."/>
            <person name="Binder M."/>
            <person name="Bloem J."/>
            <person name="Labutti K."/>
            <person name="Salamov A."/>
            <person name="Andreopoulos B."/>
            <person name="Baker S."/>
            <person name="Barry K."/>
            <person name="Bills G."/>
            <person name="Bluhm B."/>
            <person name="Cannon C."/>
            <person name="Castanera R."/>
            <person name="Culley D."/>
            <person name="Daum C."/>
            <person name="Ezra D."/>
            <person name="Gonzalez J."/>
            <person name="Henrissat B."/>
            <person name="Kuo A."/>
            <person name="Liang C."/>
            <person name="Lipzen A."/>
            <person name="Lutzoni F."/>
            <person name="Magnuson J."/>
            <person name="Mondo S."/>
            <person name="Nolan M."/>
            <person name="Ohm R."/>
            <person name="Pangilinan J."/>
            <person name="Park H.-J."/>
            <person name="Ramirez L."/>
            <person name="Alfaro M."/>
            <person name="Sun H."/>
            <person name="Tritt A."/>
            <person name="Yoshinaga Y."/>
            <person name="Zwiers L.-H."/>
            <person name="Turgeon B."/>
            <person name="Goodwin S."/>
            <person name="Spatafora J."/>
            <person name="Crous P."/>
            <person name="Grigoriev I."/>
        </authorList>
    </citation>
    <scope>NUCLEOTIDE SEQUENCE</scope>
    <source>
        <strain evidence="4">CBS 121739</strain>
    </source>
</reference>
<feature type="compositionally biased region" description="Polar residues" evidence="1">
    <location>
        <begin position="113"/>
        <end position="127"/>
    </location>
</feature>
<evidence type="ECO:0000313" key="5">
    <source>
        <dbReference type="Proteomes" id="UP000799437"/>
    </source>
</evidence>
<accession>A0A6A6WCQ5</accession>
<feature type="signal peptide" evidence="3">
    <location>
        <begin position="1"/>
        <end position="20"/>
    </location>
</feature>
<feature type="chain" id="PRO_5025628018" description="GPI anchored serine-threonine rich protein" evidence="3">
    <location>
        <begin position="21"/>
        <end position="153"/>
    </location>
</feature>
<evidence type="ECO:0000256" key="3">
    <source>
        <dbReference type="SAM" id="SignalP"/>
    </source>
</evidence>
<feature type="region of interest" description="Disordered" evidence="1">
    <location>
        <begin position="90"/>
        <end position="127"/>
    </location>
</feature>